<dbReference type="SUPFAM" id="SSF53686">
    <property type="entry name" value="Tryptophan synthase beta subunit-like PLP-dependent enzymes"/>
    <property type="match status" value="1"/>
</dbReference>
<evidence type="ECO:0000259" key="4">
    <source>
        <dbReference type="Pfam" id="PF00291"/>
    </source>
</evidence>
<dbReference type="Proteomes" id="UP001164390">
    <property type="component" value="Chromosome"/>
</dbReference>
<proteinExistence type="predicted"/>
<dbReference type="PROSITE" id="PS00165">
    <property type="entry name" value="DEHYDRATASE_SER_THR"/>
    <property type="match status" value="1"/>
</dbReference>
<dbReference type="GO" id="GO:0006565">
    <property type="term" value="P:L-serine catabolic process"/>
    <property type="evidence" value="ECO:0007669"/>
    <property type="project" value="TreeGrafter"/>
</dbReference>
<evidence type="ECO:0000313" key="5">
    <source>
        <dbReference type="EMBL" id="UYM03943.1"/>
    </source>
</evidence>
<dbReference type="CDD" id="cd01562">
    <property type="entry name" value="Thr-dehyd"/>
    <property type="match status" value="1"/>
</dbReference>
<evidence type="ECO:0000313" key="6">
    <source>
        <dbReference type="Proteomes" id="UP001164390"/>
    </source>
</evidence>
<dbReference type="KEGG" id="sgrg:L0C25_15490"/>
<keyword evidence="3" id="KW-0456">Lyase</keyword>
<dbReference type="InterPro" id="IPR036052">
    <property type="entry name" value="TrpB-like_PALP_sf"/>
</dbReference>
<sequence length="310" mass="32025">MSTDLPRRSDIESAAVRLTGKIRRTPLLAVHGEELGVGARVLLKLELTQHTGSFKARGALNSVLTLPEGTRGVVAASGGNHAGALAWAASLAGLDADLFVPASSPTEKIDRIRDYGATAHVVDGYYPDAYEAALEWSDDRPVAYVHAYDRFSTVCGAGSVGLEIEEQASDADLALVACGGGGLYAGTALALRGRTRVVPVEPEKCANLHAGLAAGEPVAIEVGGVAADSLGAATIGSYAYETAAELDTEPVLVSDHSITKARRWLWQRCRVLAEPGAATPLAALMTGAVTVHPGDTVVVVISGGNNPEVP</sequence>
<dbReference type="PANTHER" id="PTHR48078">
    <property type="entry name" value="THREONINE DEHYDRATASE, MITOCHONDRIAL-RELATED"/>
    <property type="match status" value="1"/>
</dbReference>
<accession>A0AA46YKG2</accession>
<keyword evidence="6" id="KW-1185">Reference proteome</keyword>
<dbReference type="Gene3D" id="3.40.50.1100">
    <property type="match status" value="2"/>
</dbReference>
<dbReference type="AlphaFoldDB" id="A0AA46YKG2"/>
<dbReference type="PANTHER" id="PTHR48078:SF6">
    <property type="entry name" value="L-THREONINE DEHYDRATASE CATABOLIC TDCB"/>
    <property type="match status" value="1"/>
</dbReference>
<dbReference type="RefSeq" id="WP_271632585.1">
    <property type="nucleotide sequence ID" value="NZ_CP094970.1"/>
</dbReference>
<dbReference type="GO" id="GO:0003941">
    <property type="term" value="F:L-serine ammonia-lyase activity"/>
    <property type="evidence" value="ECO:0007669"/>
    <property type="project" value="TreeGrafter"/>
</dbReference>
<protein>
    <submittedName>
        <fullName evidence="5">Threonine/serine dehydratase</fullName>
    </submittedName>
</protein>
<dbReference type="GO" id="GO:0030170">
    <property type="term" value="F:pyridoxal phosphate binding"/>
    <property type="evidence" value="ECO:0007669"/>
    <property type="project" value="InterPro"/>
</dbReference>
<dbReference type="Pfam" id="PF00291">
    <property type="entry name" value="PALP"/>
    <property type="match status" value="1"/>
</dbReference>
<dbReference type="EMBL" id="CP094970">
    <property type="protein sequence ID" value="UYM03943.1"/>
    <property type="molecule type" value="Genomic_DNA"/>
</dbReference>
<dbReference type="InterPro" id="IPR050147">
    <property type="entry name" value="Ser/Thr_Dehydratase"/>
</dbReference>
<dbReference type="NCBIfam" id="NF006094">
    <property type="entry name" value="PRK08246.1"/>
    <property type="match status" value="1"/>
</dbReference>
<evidence type="ECO:0000256" key="3">
    <source>
        <dbReference type="ARBA" id="ARBA00023239"/>
    </source>
</evidence>
<dbReference type="InterPro" id="IPR001926">
    <property type="entry name" value="TrpB-like_PALP"/>
</dbReference>
<organism evidence="5 6">
    <name type="scientific">Solicola gregarius</name>
    <dbReference type="NCBI Taxonomy" id="2908642"/>
    <lineage>
        <taxon>Bacteria</taxon>
        <taxon>Bacillati</taxon>
        <taxon>Actinomycetota</taxon>
        <taxon>Actinomycetes</taxon>
        <taxon>Propionibacteriales</taxon>
        <taxon>Nocardioidaceae</taxon>
        <taxon>Solicola</taxon>
    </lineage>
</organism>
<comment type="cofactor">
    <cofactor evidence="1">
        <name>pyridoxal 5'-phosphate</name>
        <dbReference type="ChEBI" id="CHEBI:597326"/>
    </cofactor>
</comment>
<name>A0AA46YKG2_9ACTN</name>
<feature type="domain" description="Tryptophan synthase beta chain-like PALP" evidence="4">
    <location>
        <begin position="19"/>
        <end position="303"/>
    </location>
</feature>
<evidence type="ECO:0000256" key="1">
    <source>
        <dbReference type="ARBA" id="ARBA00001933"/>
    </source>
</evidence>
<keyword evidence="2" id="KW-0663">Pyridoxal phosphate</keyword>
<dbReference type="GO" id="GO:0009097">
    <property type="term" value="P:isoleucine biosynthetic process"/>
    <property type="evidence" value="ECO:0007669"/>
    <property type="project" value="TreeGrafter"/>
</dbReference>
<dbReference type="GO" id="GO:0004794">
    <property type="term" value="F:threonine deaminase activity"/>
    <property type="evidence" value="ECO:0007669"/>
    <property type="project" value="TreeGrafter"/>
</dbReference>
<reference evidence="5" key="1">
    <citation type="submission" date="2022-01" db="EMBL/GenBank/DDBJ databases">
        <title>Nocardioidaceae gen. sp. A5X3R13.</title>
        <authorList>
            <person name="Lopez Marin M.A."/>
            <person name="Uhlik O."/>
        </authorList>
    </citation>
    <scope>NUCLEOTIDE SEQUENCE</scope>
    <source>
        <strain evidence="5">A5X3R13</strain>
    </source>
</reference>
<dbReference type="InterPro" id="IPR000634">
    <property type="entry name" value="Ser/Thr_deHydtase_PyrdxlP-BS"/>
</dbReference>
<gene>
    <name evidence="5" type="ORF">L0C25_15490</name>
</gene>
<dbReference type="GO" id="GO:0006567">
    <property type="term" value="P:L-threonine catabolic process"/>
    <property type="evidence" value="ECO:0007669"/>
    <property type="project" value="TreeGrafter"/>
</dbReference>
<evidence type="ECO:0000256" key="2">
    <source>
        <dbReference type="ARBA" id="ARBA00022898"/>
    </source>
</evidence>